<dbReference type="InterPro" id="IPR003593">
    <property type="entry name" value="AAA+_ATPase"/>
</dbReference>
<feature type="domain" description="ABC transporter" evidence="4">
    <location>
        <begin position="5"/>
        <end position="230"/>
    </location>
</feature>
<dbReference type="SUPFAM" id="SSF52540">
    <property type="entry name" value="P-loop containing nucleoside triphosphate hydrolases"/>
    <property type="match status" value="1"/>
</dbReference>
<dbReference type="InterPro" id="IPR051782">
    <property type="entry name" value="ABC_Transporter_VariousFunc"/>
</dbReference>
<keyword evidence="3 5" id="KW-0067">ATP-binding</keyword>
<dbReference type="AlphaFoldDB" id="A0A3T0D3C1"/>
<dbReference type="SMART" id="SM00382">
    <property type="entry name" value="AAA"/>
    <property type="match status" value="1"/>
</dbReference>
<evidence type="ECO:0000313" key="5">
    <source>
        <dbReference type="EMBL" id="AZT89316.1"/>
    </source>
</evidence>
<evidence type="ECO:0000259" key="4">
    <source>
        <dbReference type="PROSITE" id="PS50893"/>
    </source>
</evidence>
<dbReference type="GO" id="GO:0005524">
    <property type="term" value="F:ATP binding"/>
    <property type="evidence" value="ECO:0007669"/>
    <property type="project" value="UniProtKB-KW"/>
</dbReference>
<protein>
    <submittedName>
        <fullName evidence="5">ABC transporter ATP-binding protein</fullName>
    </submittedName>
</protein>
<evidence type="ECO:0000256" key="3">
    <source>
        <dbReference type="ARBA" id="ARBA00022840"/>
    </source>
</evidence>
<dbReference type="KEGG" id="ccha:ELD05_00670"/>
<evidence type="ECO:0000256" key="2">
    <source>
        <dbReference type="ARBA" id="ARBA00022741"/>
    </source>
</evidence>
<dbReference type="PANTHER" id="PTHR42939:SF3">
    <property type="entry name" value="ABC TRANSPORTER ATP-BINDING COMPONENT"/>
    <property type="match status" value="1"/>
</dbReference>
<dbReference type="GO" id="GO:0016887">
    <property type="term" value="F:ATP hydrolysis activity"/>
    <property type="evidence" value="ECO:0007669"/>
    <property type="project" value="InterPro"/>
</dbReference>
<sequence>MNEYILIVENLTKIYDKFQLKNVSFKLKRGQIMGFIGPNGAGKSTTIKSIMGIIPFDSGNILIDGKDFQKNEIEIKKVIGYVGEHLDFYEHVKLKKIYRFIRAFYKDWNEDLFRNLINRFGLDLEKKMKELSKGMVVKFSLALALAHFPKLLILDEPTSGLDPIVRNDILDILKEYAKNNCSILFSSHITEDIIKIADEVTYINNGEIKLIENKKVILNYYFKVNISAINRLKNCKVIFKNENEAIIYVDSYTLKQLDLLPEKESFTKISLDELLNFIVKL</sequence>
<gene>
    <name evidence="5" type="ORF">ELD05_00670</name>
</gene>
<dbReference type="EMBL" id="CP034791">
    <property type="protein sequence ID" value="AZT89316.1"/>
    <property type="molecule type" value="Genomic_DNA"/>
</dbReference>
<dbReference type="PANTHER" id="PTHR42939">
    <property type="entry name" value="ABC TRANSPORTER ATP-BINDING PROTEIN ALBC-RELATED"/>
    <property type="match status" value="1"/>
</dbReference>
<name>A0A3T0D3C1_9FIRM</name>
<dbReference type="InterPro" id="IPR003439">
    <property type="entry name" value="ABC_transporter-like_ATP-bd"/>
</dbReference>
<accession>A0A3T0D3C1</accession>
<dbReference type="InterPro" id="IPR027417">
    <property type="entry name" value="P-loop_NTPase"/>
</dbReference>
<organism evidence="5 6">
    <name type="scientific">Caldicellulosiruptor changbaiensis</name>
    <dbReference type="NCBI Taxonomy" id="1222016"/>
    <lineage>
        <taxon>Bacteria</taxon>
        <taxon>Bacillati</taxon>
        <taxon>Bacillota</taxon>
        <taxon>Bacillota incertae sedis</taxon>
        <taxon>Caldicellulosiruptorales</taxon>
        <taxon>Caldicellulosiruptoraceae</taxon>
        <taxon>Caldicellulosiruptor</taxon>
    </lineage>
</organism>
<dbReference type="CDD" id="cd03230">
    <property type="entry name" value="ABC_DR_subfamily_A"/>
    <property type="match status" value="1"/>
</dbReference>
<dbReference type="RefSeq" id="WP_013431640.1">
    <property type="nucleotide sequence ID" value="NZ_CP034791.1"/>
</dbReference>
<proteinExistence type="predicted"/>
<dbReference type="Gene3D" id="3.40.50.300">
    <property type="entry name" value="P-loop containing nucleotide triphosphate hydrolases"/>
    <property type="match status" value="1"/>
</dbReference>
<keyword evidence="6" id="KW-1185">Reference proteome</keyword>
<evidence type="ECO:0000256" key="1">
    <source>
        <dbReference type="ARBA" id="ARBA00022448"/>
    </source>
</evidence>
<dbReference type="Proteomes" id="UP000282930">
    <property type="component" value="Chromosome"/>
</dbReference>
<keyword evidence="2" id="KW-0547">Nucleotide-binding</keyword>
<dbReference type="PROSITE" id="PS50893">
    <property type="entry name" value="ABC_TRANSPORTER_2"/>
    <property type="match status" value="1"/>
</dbReference>
<dbReference type="Pfam" id="PF00005">
    <property type="entry name" value="ABC_tran"/>
    <property type="match status" value="1"/>
</dbReference>
<keyword evidence="1" id="KW-0813">Transport</keyword>
<reference evidence="5 6" key="1">
    <citation type="submission" date="2018-12" db="EMBL/GenBank/DDBJ databases">
        <title>Genome sequence from the cellulolytic species, Caldicellulosiruptor changbaiensis.</title>
        <authorList>
            <person name="Blumer-Schuette S.E."/>
            <person name="Mendoza C."/>
        </authorList>
    </citation>
    <scope>NUCLEOTIDE SEQUENCE [LARGE SCALE GENOMIC DNA]</scope>
    <source>
        <strain evidence="5 6">CBS-Z</strain>
    </source>
</reference>
<evidence type="ECO:0000313" key="6">
    <source>
        <dbReference type="Proteomes" id="UP000282930"/>
    </source>
</evidence>